<comment type="activity regulation">
    <text evidence="11">Allosterically activated by GTP, when glutamine is the substrate; GTP has no effect on the reaction when ammonia is the substrate. The allosteric effector GTP functions by stabilizing the protein conformation that binds the tetrahedral intermediate(s) formed during glutamine hydrolysis. Inhibited by the product CTP, via allosteric rather than competitive inhibition.</text>
</comment>
<evidence type="ECO:0000256" key="8">
    <source>
        <dbReference type="ARBA" id="ARBA00022962"/>
    </source>
</evidence>
<dbReference type="HAMAP" id="MF_01227">
    <property type="entry name" value="PyrG"/>
    <property type="match status" value="1"/>
</dbReference>
<feature type="binding site" evidence="11">
    <location>
        <position position="224"/>
    </location>
    <ligand>
        <name>CTP</name>
        <dbReference type="ChEBI" id="CHEBI:37563"/>
        <note>allosteric inhibitor</note>
    </ligand>
</feature>
<evidence type="ECO:0000256" key="3">
    <source>
        <dbReference type="ARBA" id="ARBA00022598"/>
    </source>
</evidence>
<dbReference type="Pfam" id="PF06418">
    <property type="entry name" value="CTP_synth_N"/>
    <property type="match status" value="1"/>
</dbReference>
<keyword evidence="9 11" id="KW-0665">Pyrimidine biosynthesis</keyword>
<dbReference type="EC" id="6.3.4.2" evidence="11"/>
<dbReference type="GO" id="GO:0044210">
    <property type="term" value="P:'de novo' CTP biosynthetic process"/>
    <property type="evidence" value="ECO:0007669"/>
    <property type="project" value="UniProtKB-UniRule"/>
</dbReference>
<evidence type="ECO:0000256" key="2">
    <source>
        <dbReference type="ARBA" id="ARBA00007533"/>
    </source>
</evidence>
<keyword evidence="15" id="KW-1185">Reference proteome</keyword>
<dbReference type="InterPro" id="IPR033828">
    <property type="entry name" value="GATase1_CTP_Synthase"/>
</dbReference>
<reference evidence="14 15" key="1">
    <citation type="submission" date="2016-08" db="EMBL/GenBank/DDBJ databases">
        <title>Novel Firmicute Genomes.</title>
        <authorList>
            <person name="Poppleton D.I."/>
            <person name="Gribaldo S."/>
        </authorList>
    </citation>
    <scope>NUCLEOTIDE SEQUENCE [LARGE SCALE GENOMIC DNA]</scope>
    <source>
        <strain evidence="14 15">RAOx-1</strain>
    </source>
</reference>
<feature type="binding site" evidence="11">
    <location>
        <begin position="14"/>
        <end position="19"/>
    </location>
    <ligand>
        <name>ATP</name>
        <dbReference type="ChEBI" id="CHEBI:30616"/>
    </ligand>
</feature>
<name>A0A419SGW0_9BACL</name>
<dbReference type="Gene3D" id="3.40.50.880">
    <property type="match status" value="1"/>
</dbReference>
<accession>A0A419SGW0</accession>
<comment type="miscellaneous">
    <text evidence="11">CTPSs have evolved a hybrid strategy for distinguishing between UTP and CTP. The overlapping regions of the product feedback inhibitory and substrate sites recognize a common feature in both compounds, the triphosphate moiety. To differentiate isosteric substrate and product pyrimidine rings, an additional pocket far from the expected kinase/ligase catalytic site, specifically recognizes the cytosine and ribose portions of the product inhibitor.</text>
</comment>
<dbReference type="RefSeq" id="WP_120190524.1">
    <property type="nucleotide sequence ID" value="NZ_MCHY01000009.1"/>
</dbReference>
<evidence type="ECO:0000256" key="10">
    <source>
        <dbReference type="ARBA" id="ARBA00047781"/>
    </source>
</evidence>
<comment type="similarity">
    <text evidence="2 11">Belongs to the CTP synthase family.</text>
</comment>
<dbReference type="GO" id="GO:0042802">
    <property type="term" value="F:identical protein binding"/>
    <property type="evidence" value="ECO:0007669"/>
    <property type="project" value="TreeGrafter"/>
</dbReference>
<evidence type="ECO:0000256" key="6">
    <source>
        <dbReference type="ARBA" id="ARBA00022840"/>
    </source>
</evidence>
<dbReference type="NCBIfam" id="NF003792">
    <property type="entry name" value="PRK05380.1"/>
    <property type="match status" value="1"/>
</dbReference>
<dbReference type="GO" id="GO:0097268">
    <property type="term" value="C:cytoophidium"/>
    <property type="evidence" value="ECO:0007669"/>
    <property type="project" value="UniProtKB-ARBA"/>
</dbReference>
<feature type="binding site" evidence="11">
    <location>
        <begin position="148"/>
        <end position="150"/>
    </location>
    <ligand>
        <name>CTP</name>
        <dbReference type="ChEBI" id="CHEBI:37563"/>
        <note>allosteric inhibitor</note>
    </ligand>
</feature>
<dbReference type="NCBIfam" id="TIGR00337">
    <property type="entry name" value="PyrG"/>
    <property type="match status" value="1"/>
</dbReference>
<evidence type="ECO:0000256" key="9">
    <source>
        <dbReference type="ARBA" id="ARBA00022975"/>
    </source>
</evidence>
<keyword evidence="4 11" id="KW-0479">Metal-binding</keyword>
<feature type="binding site" evidence="11">
    <location>
        <position position="357"/>
    </location>
    <ligand>
        <name>L-glutamine</name>
        <dbReference type="ChEBI" id="CHEBI:58359"/>
    </ligand>
</feature>
<dbReference type="GO" id="GO:0003883">
    <property type="term" value="F:CTP synthase activity"/>
    <property type="evidence" value="ECO:0007669"/>
    <property type="project" value="UniProtKB-UniRule"/>
</dbReference>
<evidence type="ECO:0000259" key="12">
    <source>
        <dbReference type="Pfam" id="PF00117"/>
    </source>
</evidence>
<feature type="binding site" evidence="11">
    <location>
        <position position="71"/>
    </location>
    <ligand>
        <name>ATP</name>
        <dbReference type="ChEBI" id="CHEBI:30616"/>
    </ligand>
</feature>
<keyword evidence="5 11" id="KW-0547">Nucleotide-binding</keyword>
<comment type="catalytic activity">
    <reaction evidence="11">
        <text>L-glutamine + H2O = L-glutamate + NH4(+)</text>
        <dbReference type="Rhea" id="RHEA:15889"/>
        <dbReference type="ChEBI" id="CHEBI:15377"/>
        <dbReference type="ChEBI" id="CHEBI:28938"/>
        <dbReference type="ChEBI" id="CHEBI:29985"/>
        <dbReference type="ChEBI" id="CHEBI:58359"/>
    </reaction>
</comment>
<dbReference type="GO" id="GO:0019856">
    <property type="term" value="P:pyrimidine nucleobase biosynthetic process"/>
    <property type="evidence" value="ECO:0007669"/>
    <property type="project" value="TreeGrafter"/>
</dbReference>
<evidence type="ECO:0000256" key="5">
    <source>
        <dbReference type="ARBA" id="ARBA00022741"/>
    </source>
</evidence>
<feature type="active site" description="Nucleophile; for glutamine hydrolysis" evidence="11">
    <location>
        <position position="384"/>
    </location>
</feature>
<keyword evidence="3 11" id="KW-0436">Ligase</keyword>
<comment type="subunit">
    <text evidence="11">Homotetramer.</text>
</comment>
<dbReference type="FunFam" id="3.40.50.880:FF:000002">
    <property type="entry name" value="CTP synthase"/>
    <property type="match status" value="1"/>
</dbReference>
<keyword evidence="8 11" id="KW-0315">Glutamine amidotransferase</keyword>
<dbReference type="FunFam" id="3.40.50.300:FF:000009">
    <property type="entry name" value="CTP synthase"/>
    <property type="match status" value="1"/>
</dbReference>
<dbReference type="InterPro" id="IPR004468">
    <property type="entry name" value="CTP_synthase"/>
</dbReference>
<feature type="binding site" evidence="11">
    <location>
        <position position="242"/>
    </location>
    <ligand>
        <name>ATP</name>
        <dbReference type="ChEBI" id="CHEBI:30616"/>
    </ligand>
</feature>
<proteinExistence type="inferred from homology"/>
<dbReference type="InterPro" id="IPR029062">
    <property type="entry name" value="Class_I_gatase-like"/>
</dbReference>
<feature type="active site" evidence="11">
    <location>
        <position position="512"/>
    </location>
</feature>
<organism evidence="14 15">
    <name type="scientific">Ammoniphilus oxalaticus</name>
    <dbReference type="NCBI Taxonomy" id="66863"/>
    <lineage>
        <taxon>Bacteria</taxon>
        <taxon>Bacillati</taxon>
        <taxon>Bacillota</taxon>
        <taxon>Bacilli</taxon>
        <taxon>Bacillales</taxon>
        <taxon>Paenibacillaceae</taxon>
        <taxon>Aneurinibacillus group</taxon>
        <taxon>Ammoniphilus</taxon>
    </lineage>
</organism>
<evidence type="ECO:0000256" key="7">
    <source>
        <dbReference type="ARBA" id="ARBA00022842"/>
    </source>
</evidence>
<feature type="binding site" evidence="11">
    <location>
        <position position="13"/>
    </location>
    <ligand>
        <name>UTP</name>
        <dbReference type="ChEBI" id="CHEBI:46398"/>
    </ligand>
</feature>
<evidence type="ECO:0000259" key="13">
    <source>
        <dbReference type="Pfam" id="PF06418"/>
    </source>
</evidence>
<dbReference type="InterPro" id="IPR017926">
    <property type="entry name" value="GATASE"/>
</dbReference>
<dbReference type="CDD" id="cd01746">
    <property type="entry name" value="GATase1_CTP_Synthase"/>
    <property type="match status" value="1"/>
</dbReference>
<protein>
    <recommendedName>
        <fullName evidence="11">CTP synthase</fullName>
        <ecNumber evidence="11">6.3.4.2</ecNumber>
    </recommendedName>
    <alternativeName>
        <fullName evidence="11">Cytidine 5'-triphosphate synthase</fullName>
    </alternativeName>
    <alternativeName>
        <fullName evidence="11">Cytidine triphosphate synthetase</fullName>
        <shortName evidence="11">CTP synthetase</shortName>
        <shortName evidence="11">CTPS</shortName>
    </alternativeName>
    <alternativeName>
        <fullName evidence="11">UTP--ammonia ligase</fullName>
    </alternativeName>
</protein>
<feature type="binding site" evidence="11">
    <location>
        <begin position="188"/>
        <end position="193"/>
    </location>
    <ligand>
        <name>UTP</name>
        <dbReference type="ChEBI" id="CHEBI:46398"/>
    </ligand>
</feature>
<feature type="active site" evidence="11">
    <location>
        <position position="510"/>
    </location>
</feature>
<keyword evidence="6 11" id="KW-0067">ATP-binding</keyword>
<dbReference type="CDD" id="cd03113">
    <property type="entry name" value="CTPS_N"/>
    <property type="match status" value="1"/>
</dbReference>
<dbReference type="PROSITE" id="PS51273">
    <property type="entry name" value="GATASE_TYPE_1"/>
    <property type="match status" value="1"/>
</dbReference>
<sequence>MAKYIFVTGGVVSSLGKGITAASLGRLLKNRGLSVTMQKLDPYINIDPGTMSPYQHGEVFVTDDGAETDLDLGHYERFIDVNLNSNSNVTTGKVYSSVINKERRGEYLGGTVQVIPHITNEIKERVFRAGRAGEVDVVITEIGGTVGDIESLPFLEAIRQIKSDIGRDHVMYIHVSLIPYIAAAGELKTKPTQHSVKELRGLGIQPNVIVCRSDQPISEEMKDKLALFCDIDPKAVIEALDAETLYEVPLALKAQGLDDYVVNHLGLQAKAQAEADMTEWTELVRKVKSAKKTTRIGLVGKYVALHDAYLSVVEAMYHAGYDNDSNIDIKWVDAEDVTAETARELLGDVDGIIVPGGFGDRGIEGKIEAIRYARENKVPFLGICLGMQLACIEYARHVLGYKEANSSEIDPKTTRPVIDLLPEQKDIEDLGGTMRLGLSPCKLEEDSLVYEAYQSTLVYERHRHRYEFNNDYREEMRKAGLRFSGVSPDGRLVECVEVTDHPWFVATQFHPEFTSRPNRPQPIFCKFIQAALHRQQK</sequence>
<dbReference type="GO" id="GO:0004359">
    <property type="term" value="F:glutaminase activity"/>
    <property type="evidence" value="ECO:0007669"/>
    <property type="project" value="RHEA"/>
</dbReference>
<dbReference type="PANTHER" id="PTHR11550:SF0">
    <property type="entry name" value="CTP SYNTHASE-RELATED"/>
    <property type="match status" value="1"/>
</dbReference>
<comment type="catalytic activity">
    <reaction evidence="10 11">
        <text>UTP + L-glutamine + ATP + H2O = CTP + L-glutamate + ADP + phosphate + 2 H(+)</text>
        <dbReference type="Rhea" id="RHEA:26426"/>
        <dbReference type="ChEBI" id="CHEBI:15377"/>
        <dbReference type="ChEBI" id="CHEBI:15378"/>
        <dbReference type="ChEBI" id="CHEBI:29985"/>
        <dbReference type="ChEBI" id="CHEBI:30616"/>
        <dbReference type="ChEBI" id="CHEBI:37563"/>
        <dbReference type="ChEBI" id="CHEBI:43474"/>
        <dbReference type="ChEBI" id="CHEBI:46398"/>
        <dbReference type="ChEBI" id="CHEBI:58359"/>
        <dbReference type="ChEBI" id="CHEBI:456216"/>
        <dbReference type="EC" id="6.3.4.2"/>
    </reaction>
</comment>
<dbReference type="InterPro" id="IPR027417">
    <property type="entry name" value="P-loop_NTPase"/>
</dbReference>
<keyword evidence="7 11" id="KW-0460">Magnesium</keyword>
<comment type="pathway">
    <text evidence="1 11">Pyrimidine metabolism; CTP biosynthesis via de novo pathway; CTP from UDP: step 2/2.</text>
</comment>
<dbReference type="UniPathway" id="UPA00159">
    <property type="reaction ID" value="UER00277"/>
</dbReference>
<gene>
    <name evidence="11" type="primary">pyrG</name>
    <name evidence="14" type="ORF">BEP19_12475</name>
</gene>
<dbReference type="GO" id="GO:0005829">
    <property type="term" value="C:cytosol"/>
    <property type="evidence" value="ECO:0007669"/>
    <property type="project" value="TreeGrafter"/>
</dbReference>
<evidence type="ECO:0000313" key="14">
    <source>
        <dbReference type="EMBL" id="RKD23034.1"/>
    </source>
</evidence>
<evidence type="ECO:0000256" key="11">
    <source>
        <dbReference type="HAMAP-Rule" id="MF_01227"/>
    </source>
</evidence>
<dbReference type="OrthoDB" id="9801107at2"/>
<dbReference type="Gene3D" id="3.40.50.300">
    <property type="entry name" value="P-loop containing nucleotide triphosphate hydrolases"/>
    <property type="match status" value="1"/>
</dbReference>
<feature type="binding site" evidence="11">
    <location>
        <position position="408"/>
    </location>
    <ligand>
        <name>L-glutamine</name>
        <dbReference type="ChEBI" id="CHEBI:58359"/>
    </ligand>
</feature>
<feature type="region of interest" description="Amidoligase domain" evidence="11">
    <location>
        <begin position="1"/>
        <end position="267"/>
    </location>
</feature>
<feature type="domain" description="CTP synthase N-terminal" evidence="13">
    <location>
        <begin position="3"/>
        <end position="267"/>
    </location>
</feature>
<dbReference type="Pfam" id="PF00117">
    <property type="entry name" value="GATase"/>
    <property type="match status" value="1"/>
</dbReference>
<dbReference type="InterPro" id="IPR017456">
    <property type="entry name" value="CTP_synthase_N"/>
</dbReference>
<dbReference type="EMBL" id="MCHY01000009">
    <property type="protein sequence ID" value="RKD23034.1"/>
    <property type="molecule type" value="Genomic_DNA"/>
</dbReference>
<comment type="caution">
    <text evidence="14">The sequence shown here is derived from an EMBL/GenBank/DDBJ whole genome shotgun (WGS) entry which is preliminary data.</text>
</comment>
<dbReference type="Proteomes" id="UP000284219">
    <property type="component" value="Unassembled WGS sequence"/>
</dbReference>
<dbReference type="PANTHER" id="PTHR11550">
    <property type="entry name" value="CTP SYNTHASE"/>
    <property type="match status" value="1"/>
</dbReference>
<feature type="binding site" evidence="11">
    <location>
        <position position="54"/>
    </location>
    <ligand>
        <name>L-glutamine</name>
        <dbReference type="ChEBI" id="CHEBI:58359"/>
    </ligand>
</feature>
<comment type="caution">
    <text evidence="11">Lacks conserved residue(s) required for the propagation of feature annotation.</text>
</comment>
<comment type="catalytic activity">
    <reaction evidence="11">
        <text>UTP + NH4(+) + ATP = CTP + ADP + phosphate + 2 H(+)</text>
        <dbReference type="Rhea" id="RHEA:16597"/>
        <dbReference type="ChEBI" id="CHEBI:15378"/>
        <dbReference type="ChEBI" id="CHEBI:28938"/>
        <dbReference type="ChEBI" id="CHEBI:30616"/>
        <dbReference type="ChEBI" id="CHEBI:37563"/>
        <dbReference type="ChEBI" id="CHEBI:43474"/>
        <dbReference type="ChEBI" id="CHEBI:46398"/>
        <dbReference type="ChEBI" id="CHEBI:456216"/>
    </reaction>
</comment>
<evidence type="ECO:0000313" key="15">
    <source>
        <dbReference type="Proteomes" id="UP000284219"/>
    </source>
</evidence>
<evidence type="ECO:0000256" key="4">
    <source>
        <dbReference type="ARBA" id="ARBA00022723"/>
    </source>
</evidence>
<dbReference type="AlphaFoldDB" id="A0A419SGW0"/>
<dbReference type="GO" id="GO:0005524">
    <property type="term" value="F:ATP binding"/>
    <property type="evidence" value="ECO:0007669"/>
    <property type="project" value="UniProtKB-KW"/>
</dbReference>
<evidence type="ECO:0000256" key="1">
    <source>
        <dbReference type="ARBA" id="ARBA00005171"/>
    </source>
</evidence>
<feature type="binding site" evidence="11">
    <location>
        <position position="224"/>
    </location>
    <ligand>
        <name>UTP</name>
        <dbReference type="ChEBI" id="CHEBI:46398"/>
    </ligand>
</feature>
<dbReference type="SUPFAM" id="SSF52317">
    <property type="entry name" value="Class I glutamine amidotransferase-like"/>
    <property type="match status" value="1"/>
</dbReference>
<comment type="function">
    <text evidence="11">Catalyzes the ATP-dependent amination of UTP to CTP with either L-glutamine or ammonia as the source of nitrogen. Regulates intracellular CTP levels through interactions with the four ribonucleotide triphosphates.</text>
</comment>
<feature type="binding site" evidence="11">
    <location>
        <position position="465"/>
    </location>
    <ligand>
        <name>L-glutamine</name>
        <dbReference type="ChEBI" id="CHEBI:58359"/>
    </ligand>
</feature>
<feature type="binding site" evidence="11">
    <location>
        <position position="13"/>
    </location>
    <ligand>
        <name>CTP</name>
        <dbReference type="ChEBI" id="CHEBI:37563"/>
        <note>allosteric inhibitor</note>
    </ligand>
</feature>
<feature type="binding site" evidence="11">
    <location>
        <position position="71"/>
    </location>
    <ligand>
        <name>Mg(2+)</name>
        <dbReference type="ChEBI" id="CHEBI:18420"/>
    </ligand>
</feature>
<feature type="binding site" evidence="11">
    <location>
        <begin position="385"/>
        <end position="388"/>
    </location>
    <ligand>
        <name>L-glutamine</name>
        <dbReference type="ChEBI" id="CHEBI:58359"/>
    </ligand>
</feature>
<dbReference type="GO" id="GO:0046872">
    <property type="term" value="F:metal ion binding"/>
    <property type="evidence" value="ECO:0007669"/>
    <property type="project" value="UniProtKB-KW"/>
</dbReference>
<feature type="binding site" evidence="11">
    <location>
        <position position="141"/>
    </location>
    <ligand>
        <name>Mg(2+)</name>
        <dbReference type="ChEBI" id="CHEBI:18420"/>
    </ligand>
</feature>
<dbReference type="SUPFAM" id="SSF52540">
    <property type="entry name" value="P-loop containing nucleoside triphosphate hydrolases"/>
    <property type="match status" value="1"/>
</dbReference>
<feature type="domain" description="Glutamine amidotransferase" evidence="12">
    <location>
        <begin position="305"/>
        <end position="529"/>
    </location>
</feature>
<feature type="binding site" evidence="11">
    <location>
        <begin position="188"/>
        <end position="193"/>
    </location>
    <ligand>
        <name>CTP</name>
        <dbReference type="ChEBI" id="CHEBI:37563"/>
        <note>allosteric inhibitor</note>
    </ligand>
</feature>